<reference evidence="1" key="1">
    <citation type="submission" date="2018-02" db="EMBL/GenBank/DDBJ databases">
        <title>Rhizophora mucronata_Transcriptome.</title>
        <authorList>
            <person name="Meera S.P."/>
            <person name="Sreeshan A."/>
            <person name="Augustine A."/>
        </authorList>
    </citation>
    <scope>NUCLEOTIDE SEQUENCE</scope>
    <source>
        <tissue evidence="1">Leaf</tissue>
    </source>
</reference>
<dbReference type="AlphaFoldDB" id="A0A2P2R3Z0"/>
<organism evidence="1">
    <name type="scientific">Rhizophora mucronata</name>
    <name type="common">Asiatic mangrove</name>
    <dbReference type="NCBI Taxonomy" id="61149"/>
    <lineage>
        <taxon>Eukaryota</taxon>
        <taxon>Viridiplantae</taxon>
        <taxon>Streptophyta</taxon>
        <taxon>Embryophyta</taxon>
        <taxon>Tracheophyta</taxon>
        <taxon>Spermatophyta</taxon>
        <taxon>Magnoliopsida</taxon>
        <taxon>eudicotyledons</taxon>
        <taxon>Gunneridae</taxon>
        <taxon>Pentapetalae</taxon>
        <taxon>rosids</taxon>
        <taxon>fabids</taxon>
        <taxon>Malpighiales</taxon>
        <taxon>Rhizophoraceae</taxon>
        <taxon>Rhizophora</taxon>
    </lineage>
</organism>
<dbReference type="EMBL" id="GGEC01093459">
    <property type="protein sequence ID" value="MBX73943.1"/>
    <property type="molecule type" value="Transcribed_RNA"/>
</dbReference>
<accession>A0A2P2R3Z0</accession>
<protein>
    <submittedName>
        <fullName evidence="1">Uncharacterized protein</fullName>
    </submittedName>
</protein>
<proteinExistence type="predicted"/>
<evidence type="ECO:0000313" key="1">
    <source>
        <dbReference type="EMBL" id="MBX73943.1"/>
    </source>
</evidence>
<name>A0A2P2R3Z0_RHIMU</name>
<sequence length="37" mass="4369">MIKNHVPDTYVRVCHRTTKSLPWLSWPGLHNHSEKLS</sequence>